<sequence length="89" mass="10015">MGMFSSQLFIGLLKDVTGIEEIAAIFLRGLKRTYAAFIVYGGGKKVNWEMKKEFENSKRINKSVNGLADLAKSDPGKRVLNDSFKTYDF</sequence>
<protein>
    <submittedName>
        <fullName evidence="1">Uncharacterized protein</fullName>
    </submittedName>
</protein>
<dbReference type="EMBL" id="FNDU01000006">
    <property type="protein sequence ID" value="SDI27928.1"/>
    <property type="molecule type" value="Genomic_DNA"/>
</dbReference>
<organism evidence="1 2">
    <name type="scientific">Alteribacillus bidgolensis</name>
    <dbReference type="NCBI Taxonomy" id="930129"/>
    <lineage>
        <taxon>Bacteria</taxon>
        <taxon>Bacillati</taxon>
        <taxon>Bacillota</taxon>
        <taxon>Bacilli</taxon>
        <taxon>Bacillales</taxon>
        <taxon>Bacillaceae</taxon>
        <taxon>Alteribacillus</taxon>
    </lineage>
</organism>
<dbReference type="Proteomes" id="UP000199017">
    <property type="component" value="Unassembled WGS sequence"/>
</dbReference>
<gene>
    <name evidence="1" type="ORF">SAMN05216352_106112</name>
</gene>
<accession>A0A1G8J9I5</accession>
<dbReference type="AlphaFoldDB" id="A0A1G8J9I5"/>
<keyword evidence="2" id="KW-1185">Reference proteome</keyword>
<proteinExistence type="predicted"/>
<evidence type="ECO:0000313" key="1">
    <source>
        <dbReference type="EMBL" id="SDI27928.1"/>
    </source>
</evidence>
<name>A0A1G8J9I5_9BACI</name>
<reference evidence="1 2" key="1">
    <citation type="submission" date="2016-10" db="EMBL/GenBank/DDBJ databases">
        <authorList>
            <person name="de Groot N.N."/>
        </authorList>
    </citation>
    <scope>NUCLEOTIDE SEQUENCE [LARGE SCALE GENOMIC DNA]</scope>
    <source>
        <strain evidence="2">P4B,CCM 7963,CECT 7998,DSM 25260,IBRC-M 10614,KCTC 13821</strain>
    </source>
</reference>
<evidence type="ECO:0000313" key="2">
    <source>
        <dbReference type="Proteomes" id="UP000199017"/>
    </source>
</evidence>